<dbReference type="PANTHER" id="PTHR43489:SF6">
    <property type="entry name" value="HYDROXYPYRUVATE ISOMERASE-RELATED"/>
    <property type="match status" value="1"/>
</dbReference>
<evidence type="ECO:0000313" key="6">
    <source>
        <dbReference type="Proteomes" id="UP000245911"/>
    </source>
</evidence>
<reference evidence="5 6" key="1">
    <citation type="submission" date="2018-04" db="EMBL/GenBank/DDBJ databases">
        <title>Pararhodobacter oceanense sp. nov., isolated from marine intertidal sediment.</title>
        <authorList>
            <person name="Wang X.-L."/>
            <person name="Du Z.-J."/>
        </authorList>
    </citation>
    <scope>NUCLEOTIDE SEQUENCE [LARGE SCALE GENOMIC DNA]</scope>
    <source>
        <strain evidence="5 6">AM505</strain>
    </source>
</reference>
<protein>
    <submittedName>
        <fullName evidence="5">Isomerase</fullName>
    </submittedName>
</protein>
<dbReference type="PANTHER" id="PTHR43489">
    <property type="entry name" value="ISOMERASE"/>
    <property type="match status" value="1"/>
</dbReference>
<dbReference type="OrthoDB" id="9786584at2"/>
<organism evidence="5 6">
    <name type="scientific">Pararhodobacter oceanensis</name>
    <dbReference type="NCBI Taxonomy" id="2172121"/>
    <lineage>
        <taxon>Bacteria</taxon>
        <taxon>Pseudomonadati</taxon>
        <taxon>Pseudomonadota</taxon>
        <taxon>Alphaproteobacteria</taxon>
        <taxon>Rhodobacterales</taxon>
        <taxon>Paracoccaceae</taxon>
        <taxon>Pararhodobacter</taxon>
    </lineage>
</organism>
<dbReference type="PIRSF" id="PIRSF006241">
    <property type="entry name" value="HyI"/>
    <property type="match status" value="1"/>
</dbReference>
<evidence type="ECO:0000256" key="3">
    <source>
        <dbReference type="PIRSR" id="PIRSR006241-50"/>
    </source>
</evidence>
<dbReference type="GO" id="GO:0008903">
    <property type="term" value="F:hydroxypyruvate isomerase activity"/>
    <property type="evidence" value="ECO:0007669"/>
    <property type="project" value="TreeGrafter"/>
</dbReference>
<dbReference type="SUPFAM" id="SSF51658">
    <property type="entry name" value="Xylose isomerase-like"/>
    <property type="match status" value="1"/>
</dbReference>
<dbReference type="EMBL" id="QDKM01000004">
    <property type="protein sequence ID" value="PVH28857.1"/>
    <property type="molecule type" value="Genomic_DNA"/>
</dbReference>
<proteinExistence type="inferred from homology"/>
<dbReference type="InterPro" id="IPR050417">
    <property type="entry name" value="Sugar_Epim/Isomerase"/>
</dbReference>
<dbReference type="AlphaFoldDB" id="A0A2T8HTT5"/>
<accession>A0A2T8HTT5</accession>
<dbReference type="GO" id="GO:0046487">
    <property type="term" value="P:glyoxylate metabolic process"/>
    <property type="evidence" value="ECO:0007669"/>
    <property type="project" value="TreeGrafter"/>
</dbReference>
<evidence type="ECO:0000313" key="5">
    <source>
        <dbReference type="EMBL" id="PVH28857.1"/>
    </source>
</evidence>
<keyword evidence="6" id="KW-1185">Reference proteome</keyword>
<dbReference type="InterPro" id="IPR036237">
    <property type="entry name" value="Xyl_isomerase-like_sf"/>
</dbReference>
<feature type="domain" description="Xylose isomerase-like TIM barrel" evidence="4">
    <location>
        <begin position="21"/>
        <end position="248"/>
    </location>
</feature>
<dbReference type="Proteomes" id="UP000245911">
    <property type="component" value="Unassembled WGS sequence"/>
</dbReference>
<evidence type="ECO:0000256" key="1">
    <source>
        <dbReference type="ARBA" id="ARBA00023235"/>
    </source>
</evidence>
<dbReference type="InterPro" id="IPR013022">
    <property type="entry name" value="Xyl_isomerase-like_TIM-brl"/>
</dbReference>
<feature type="active site" description="Proton donor/acceptor" evidence="3">
    <location>
        <position position="135"/>
    </location>
</feature>
<gene>
    <name evidence="5" type="ORF">DDE20_10230</name>
</gene>
<comment type="similarity">
    <text evidence="2">Belongs to the hyi family.</text>
</comment>
<name>A0A2T8HTT5_9RHOB</name>
<dbReference type="InterPro" id="IPR026040">
    <property type="entry name" value="HyI-like"/>
</dbReference>
<feature type="active site" description="Proton donor/acceptor" evidence="3">
    <location>
        <position position="232"/>
    </location>
</feature>
<dbReference type="Gene3D" id="3.20.20.150">
    <property type="entry name" value="Divalent-metal-dependent TIM barrel enzymes"/>
    <property type="match status" value="1"/>
</dbReference>
<keyword evidence="1 2" id="KW-0413">Isomerase</keyword>
<dbReference type="Pfam" id="PF01261">
    <property type="entry name" value="AP_endonuc_2"/>
    <property type="match status" value="1"/>
</dbReference>
<comment type="caution">
    <text evidence="5">The sequence shown here is derived from an EMBL/GenBank/DDBJ whole genome shotgun (WGS) entry which is preliminary data.</text>
</comment>
<sequence length="251" mass="27193">MQFSANLGLLWTDRPLVARIHAAKAAGFAAVECHWPFDTPASMVKRTLTEANLPMLALNTSPGDLASGDFGICALKGREEEAKAAICEAITYAAEVGARAVHVMAGKGGDQNVFIEALEFACELSAPLGLDILIEPLNPYDVPDYLLSTTDQAKAAIETLNRPNLKLMFDCYHVARTEGAVLERFTTLQPLIGHIQIAAVPDRGAPDHGDIAYSTLLPEFSRLGWQHPIGAEYRPEGTTEASLGWMRDFKS</sequence>
<evidence type="ECO:0000259" key="4">
    <source>
        <dbReference type="Pfam" id="PF01261"/>
    </source>
</evidence>
<evidence type="ECO:0000256" key="2">
    <source>
        <dbReference type="PIRNR" id="PIRNR006241"/>
    </source>
</evidence>